<dbReference type="PANTHER" id="PTHR48111:SF2">
    <property type="entry name" value="RESPONSE REGULATOR SAER"/>
    <property type="match status" value="1"/>
</dbReference>
<dbReference type="Gene3D" id="3.40.50.2300">
    <property type="match status" value="1"/>
</dbReference>
<dbReference type="GO" id="GO:0032993">
    <property type="term" value="C:protein-DNA complex"/>
    <property type="evidence" value="ECO:0007669"/>
    <property type="project" value="TreeGrafter"/>
</dbReference>
<proteinExistence type="predicted"/>
<feature type="DNA-binding region" description="OmpR/PhoB-type" evidence="9">
    <location>
        <begin position="123"/>
        <end position="219"/>
    </location>
</feature>
<dbReference type="PROSITE" id="PS50110">
    <property type="entry name" value="RESPONSE_REGULATORY"/>
    <property type="match status" value="1"/>
</dbReference>
<dbReference type="Proteomes" id="UP000473885">
    <property type="component" value="Unassembled WGS sequence"/>
</dbReference>
<evidence type="ECO:0000256" key="2">
    <source>
        <dbReference type="ARBA" id="ARBA00022553"/>
    </source>
</evidence>
<dbReference type="CDD" id="cd17574">
    <property type="entry name" value="REC_OmpR"/>
    <property type="match status" value="1"/>
</dbReference>
<feature type="domain" description="OmpR/PhoB-type" evidence="11">
    <location>
        <begin position="123"/>
        <end position="219"/>
    </location>
</feature>
<dbReference type="SMART" id="SM00862">
    <property type="entry name" value="Trans_reg_C"/>
    <property type="match status" value="1"/>
</dbReference>
<keyword evidence="2 8" id="KW-0597">Phosphoprotein</keyword>
<keyword evidence="5 9" id="KW-0238">DNA-binding</keyword>
<organism evidence="12 13">
    <name type="scientific">Clostridium niameyense</name>
    <dbReference type="NCBI Taxonomy" id="1622073"/>
    <lineage>
        <taxon>Bacteria</taxon>
        <taxon>Bacillati</taxon>
        <taxon>Bacillota</taxon>
        <taxon>Clostridia</taxon>
        <taxon>Eubacteriales</taxon>
        <taxon>Clostridiaceae</taxon>
        <taxon>Clostridium</taxon>
    </lineage>
</organism>
<evidence type="ECO:0000259" key="10">
    <source>
        <dbReference type="PROSITE" id="PS50110"/>
    </source>
</evidence>
<evidence type="ECO:0000256" key="5">
    <source>
        <dbReference type="ARBA" id="ARBA00023125"/>
    </source>
</evidence>
<evidence type="ECO:0000256" key="4">
    <source>
        <dbReference type="ARBA" id="ARBA00023015"/>
    </source>
</evidence>
<dbReference type="InterPro" id="IPR036388">
    <property type="entry name" value="WH-like_DNA-bd_sf"/>
</dbReference>
<dbReference type="EMBL" id="SXDP01000002">
    <property type="protein sequence ID" value="NEZ46543.1"/>
    <property type="molecule type" value="Genomic_DNA"/>
</dbReference>
<comment type="caution">
    <text evidence="12">The sequence shown here is derived from an EMBL/GenBank/DDBJ whole genome shotgun (WGS) entry which is preliminary data.</text>
</comment>
<comment type="function">
    <text evidence="7">May play the central regulatory role in sporulation. It may be an element of the effector pathway responsible for the activation of sporulation genes in response to nutritional stress. Spo0A may act in concert with spo0H (a sigma factor) to control the expression of some genes that are critical to the sporulation process.</text>
</comment>
<keyword evidence="4" id="KW-0805">Transcription regulation</keyword>
<dbReference type="GO" id="GO:0000976">
    <property type="term" value="F:transcription cis-regulatory region binding"/>
    <property type="evidence" value="ECO:0007669"/>
    <property type="project" value="TreeGrafter"/>
</dbReference>
<dbReference type="AlphaFoldDB" id="A0A6M0R8G9"/>
<dbReference type="InterPro" id="IPR011006">
    <property type="entry name" value="CheY-like_superfamily"/>
</dbReference>
<name>A0A6M0R8G9_9CLOT</name>
<evidence type="ECO:0000259" key="11">
    <source>
        <dbReference type="PROSITE" id="PS51755"/>
    </source>
</evidence>
<dbReference type="Pfam" id="PF00072">
    <property type="entry name" value="Response_reg"/>
    <property type="match status" value="1"/>
</dbReference>
<evidence type="ECO:0000256" key="6">
    <source>
        <dbReference type="ARBA" id="ARBA00023163"/>
    </source>
</evidence>
<dbReference type="CDD" id="cd00383">
    <property type="entry name" value="trans_reg_C"/>
    <property type="match status" value="1"/>
</dbReference>
<dbReference type="Gene3D" id="1.10.10.10">
    <property type="entry name" value="Winged helix-like DNA-binding domain superfamily/Winged helix DNA-binding domain"/>
    <property type="match status" value="1"/>
</dbReference>
<evidence type="ECO:0000313" key="13">
    <source>
        <dbReference type="Proteomes" id="UP000473885"/>
    </source>
</evidence>
<dbReference type="GO" id="GO:0006355">
    <property type="term" value="P:regulation of DNA-templated transcription"/>
    <property type="evidence" value="ECO:0007669"/>
    <property type="project" value="InterPro"/>
</dbReference>
<dbReference type="GO" id="GO:0005829">
    <property type="term" value="C:cytosol"/>
    <property type="evidence" value="ECO:0007669"/>
    <property type="project" value="TreeGrafter"/>
</dbReference>
<gene>
    <name evidence="12" type="ORF">FDF74_04850</name>
</gene>
<evidence type="ECO:0000256" key="3">
    <source>
        <dbReference type="ARBA" id="ARBA00023012"/>
    </source>
</evidence>
<dbReference type="Gene3D" id="6.10.250.690">
    <property type="match status" value="1"/>
</dbReference>
<dbReference type="Pfam" id="PF00486">
    <property type="entry name" value="Trans_reg_C"/>
    <property type="match status" value="1"/>
</dbReference>
<dbReference type="SMART" id="SM00448">
    <property type="entry name" value="REC"/>
    <property type="match status" value="1"/>
</dbReference>
<dbReference type="InterPro" id="IPR039420">
    <property type="entry name" value="WalR-like"/>
</dbReference>
<feature type="modified residue" description="4-aspartylphosphate" evidence="8">
    <location>
        <position position="51"/>
    </location>
</feature>
<dbReference type="PANTHER" id="PTHR48111">
    <property type="entry name" value="REGULATOR OF RPOS"/>
    <property type="match status" value="1"/>
</dbReference>
<evidence type="ECO:0000256" key="8">
    <source>
        <dbReference type="PROSITE-ProRule" id="PRU00169"/>
    </source>
</evidence>
<dbReference type="SUPFAM" id="SSF52172">
    <property type="entry name" value="CheY-like"/>
    <property type="match status" value="1"/>
</dbReference>
<feature type="domain" description="Response regulatory" evidence="10">
    <location>
        <begin position="3"/>
        <end position="115"/>
    </location>
</feature>
<accession>A0A6M0R8G9</accession>
<evidence type="ECO:0000256" key="1">
    <source>
        <dbReference type="ARBA" id="ARBA00018672"/>
    </source>
</evidence>
<keyword evidence="3" id="KW-0902">Two-component regulatory system</keyword>
<evidence type="ECO:0000256" key="9">
    <source>
        <dbReference type="PROSITE-ProRule" id="PRU01091"/>
    </source>
</evidence>
<keyword evidence="6" id="KW-0804">Transcription</keyword>
<keyword evidence="13" id="KW-1185">Reference proteome</keyword>
<dbReference type="FunFam" id="1.10.10.10:FF:000018">
    <property type="entry name" value="DNA-binding response regulator ResD"/>
    <property type="match status" value="1"/>
</dbReference>
<protein>
    <recommendedName>
        <fullName evidence="1">Stage 0 sporulation protein A homolog</fullName>
    </recommendedName>
</protein>
<evidence type="ECO:0000313" key="12">
    <source>
        <dbReference type="EMBL" id="NEZ46543.1"/>
    </source>
</evidence>
<sequence>MAKILIADDDLELLSLLEESLEKEGHVIYTAKDGMEAKQISLKQPDLILLDVMMPEINGFQVCREIRSRVDCPILFITAKSDTEDLVKGLGLGGDDYIVKPFRIAELRARVYAHLRRENREKTHKIVSENISLDLSGRIIYVDEKELSLTPSEYKIAELLITNSKQVFSKEQIYEKIWGYEGEGFTNTVTEHIRNLRRKLKSAGAEKSIETVWGIGYKW</sequence>
<dbReference type="InterPro" id="IPR001789">
    <property type="entry name" value="Sig_transdc_resp-reg_receiver"/>
</dbReference>
<dbReference type="GO" id="GO:0000156">
    <property type="term" value="F:phosphorelay response regulator activity"/>
    <property type="evidence" value="ECO:0007669"/>
    <property type="project" value="TreeGrafter"/>
</dbReference>
<dbReference type="FunFam" id="3.40.50.2300:FF:000001">
    <property type="entry name" value="DNA-binding response regulator PhoB"/>
    <property type="match status" value="1"/>
</dbReference>
<reference evidence="12 13" key="1">
    <citation type="submission" date="2019-04" db="EMBL/GenBank/DDBJ databases">
        <title>Genome sequencing of Clostridium botulinum Groups I-IV and Clostridium butyricum.</title>
        <authorList>
            <person name="Brunt J."/>
            <person name="Van Vliet A.H.M."/>
            <person name="Stringer S.C."/>
            <person name="Carter A.T."/>
            <person name="Peck M.W."/>
        </authorList>
    </citation>
    <scope>NUCLEOTIDE SEQUENCE [LARGE SCALE GENOMIC DNA]</scope>
    <source>
        <strain evidence="12 13">IFR 18/094</strain>
    </source>
</reference>
<evidence type="ECO:0000256" key="7">
    <source>
        <dbReference type="ARBA" id="ARBA00024867"/>
    </source>
</evidence>
<dbReference type="PROSITE" id="PS51755">
    <property type="entry name" value="OMPR_PHOB"/>
    <property type="match status" value="1"/>
</dbReference>
<dbReference type="InterPro" id="IPR001867">
    <property type="entry name" value="OmpR/PhoB-type_DNA-bd"/>
</dbReference>
<dbReference type="RefSeq" id="WP_163248786.1">
    <property type="nucleotide sequence ID" value="NZ_SXDP01000002.1"/>
</dbReference>